<evidence type="ECO:0000256" key="8">
    <source>
        <dbReference type="ARBA" id="ARBA00022982"/>
    </source>
</evidence>
<evidence type="ECO:0000256" key="14">
    <source>
        <dbReference type="SAM" id="Phobius"/>
    </source>
</evidence>
<evidence type="ECO:0000256" key="7">
    <source>
        <dbReference type="ARBA" id="ARBA00022723"/>
    </source>
</evidence>
<keyword evidence="11 14" id="KW-0472">Membrane</keyword>
<evidence type="ECO:0000256" key="11">
    <source>
        <dbReference type="ARBA" id="ARBA00023136"/>
    </source>
</evidence>
<feature type="transmembrane region" description="Helical" evidence="14">
    <location>
        <begin position="149"/>
        <end position="171"/>
    </location>
</feature>
<dbReference type="InterPro" id="IPR052168">
    <property type="entry name" value="Cytochrome_b561_oxidase"/>
</dbReference>
<evidence type="ECO:0000256" key="13">
    <source>
        <dbReference type="SAM" id="MobiDB-lite"/>
    </source>
</evidence>
<evidence type="ECO:0000256" key="6">
    <source>
        <dbReference type="ARBA" id="ARBA00022692"/>
    </source>
</evidence>
<evidence type="ECO:0000256" key="4">
    <source>
        <dbReference type="ARBA" id="ARBA00022475"/>
    </source>
</evidence>
<feature type="transmembrane region" description="Helical" evidence="14">
    <location>
        <begin position="25"/>
        <end position="44"/>
    </location>
</feature>
<comment type="cofactor">
    <cofactor evidence="1">
        <name>heme b</name>
        <dbReference type="ChEBI" id="CHEBI:60344"/>
    </cofactor>
</comment>
<evidence type="ECO:0000313" key="16">
    <source>
        <dbReference type="EMBL" id="GAA0595153.1"/>
    </source>
</evidence>
<evidence type="ECO:0000256" key="2">
    <source>
        <dbReference type="ARBA" id="ARBA00004651"/>
    </source>
</evidence>
<dbReference type="PANTHER" id="PTHR30529">
    <property type="entry name" value="CYTOCHROME B561"/>
    <property type="match status" value="1"/>
</dbReference>
<dbReference type="InterPro" id="IPR011577">
    <property type="entry name" value="Cyt_b561_bac/Ni-Hgenase"/>
</dbReference>
<dbReference type="PANTHER" id="PTHR30529:SF1">
    <property type="entry name" value="CYTOCHROME B561 HOMOLOG 2"/>
    <property type="match status" value="1"/>
</dbReference>
<evidence type="ECO:0000259" key="15">
    <source>
        <dbReference type="Pfam" id="PF01292"/>
    </source>
</evidence>
<dbReference type="SUPFAM" id="SSF81342">
    <property type="entry name" value="Transmembrane di-heme cytochromes"/>
    <property type="match status" value="1"/>
</dbReference>
<keyword evidence="10" id="KW-0408">Iron</keyword>
<feature type="region of interest" description="Disordered" evidence="13">
    <location>
        <begin position="187"/>
        <end position="213"/>
    </location>
</feature>
<gene>
    <name evidence="16" type="ORF">GCM10009416_36850</name>
</gene>
<protein>
    <submittedName>
        <fullName evidence="16">Cytochrome b</fullName>
    </submittedName>
</protein>
<keyword evidence="3" id="KW-0813">Transport</keyword>
<evidence type="ECO:0000256" key="5">
    <source>
        <dbReference type="ARBA" id="ARBA00022617"/>
    </source>
</evidence>
<accession>A0ABN1FPL8</accession>
<keyword evidence="8" id="KW-0249">Electron transport</keyword>
<evidence type="ECO:0000256" key="3">
    <source>
        <dbReference type="ARBA" id="ARBA00022448"/>
    </source>
</evidence>
<feature type="compositionally biased region" description="Low complexity" evidence="13">
    <location>
        <begin position="193"/>
        <end position="206"/>
    </location>
</feature>
<dbReference type="EMBL" id="BAAAFZ010000060">
    <property type="protein sequence ID" value="GAA0595153.1"/>
    <property type="molecule type" value="Genomic_DNA"/>
</dbReference>
<organism evidence="16 17">
    <name type="scientific">Craurococcus roseus</name>
    <dbReference type="NCBI Taxonomy" id="77585"/>
    <lineage>
        <taxon>Bacteria</taxon>
        <taxon>Pseudomonadati</taxon>
        <taxon>Pseudomonadota</taxon>
        <taxon>Alphaproteobacteria</taxon>
        <taxon>Acetobacterales</taxon>
        <taxon>Acetobacteraceae</taxon>
        <taxon>Craurococcus</taxon>
    </lineage>
</organism>
<keyword evidence="5" id="KW-0349">Heme</keyword>
<evidence type="ECO:0000256" key="12">
    <source>
        <dbReference type="ARBA" id="ARBA00037975"/>
    </source>
</evidence>
<sequence>MEDGENLRPARGEAARDRYDPLSLALHWATAALVLACFALALWPDLMKGSASLHKSLGLALLFVVPARLAWRLTGGRGGGRPDGSGDALTYAAKAVHGALYAALLAVPLLGWLHLNSKGIGVGMFGLSMPMLADADRELARSLFQAKRWLAYGMLSAIGFHATAALAHHYVLKDGVLASMLPGGRAPDRRGEAAAPRPGPDAAGGDAEAKGMA</sequence>
<name>A0ABN1FPL8_9PROT</name>
<feature type="domain" description="Cytochrome b561 bacterial/Ni-hydrogenase" evidence="15">
    <location>
        <begin position="18"/>
        <end position="183"/>
    </location>
</feature>
<comment type="caution">
    <text evidence="16">The sequence shown here is derived from an EMBL/GenBank/DDBJ whole genome shotgun (WGS) entry which is preliminary data.</text>
</comment>
<comment type="similarity">
    <text evidence="12">Belongs to the cytochrome b561 family.</text>
</comment>
<reference evidence="16 17" key="1">
    <citation type="journal article" date="2019" name="Int. J. Syst. Evol. Microbiol.">
        <title>The Global Catalogue of Microorganisms (GCM) 10K type strain sequencing project: providing services to taxonomists for standard genome sequencing and annotation.</title>
        <authorList>
            <consortium name="The Broad Institute Genomics Platform"/>
            <consortium name="The Broad Institute Genome Sequencing Center for Infectious Disease"/>
            <person name="Wu L."/>
            <person name="Ma J."/>
        </authorList>
    </citation>
    <scope>NUCLEOTIDE SEQUENCE [LARGE SCALE GENOMIC DNA]</scope>
    <source>
        <strain evidence="16 17">JCM 9933</strain>
    </source>
</reference>
<dbReference type="Pfam" id="PF01292">
    <property type="entry name" value="Ni_hydr_CYTB"/>
    <property type="match status" value="1"/>
</dbReference>
<keyword evidence="7" id="KW-0479">Metal-binding</keyword>
<keyword evidence="6 14" id="KW-0812">Transmembrane</keyword>
<dbReference type="Proteomes" id="UP001501588">
    <property type="component" value="Unassembled WGS sequence"/>
</dbReference>
<evidence type="ECO:0000256" key="1">
    <source>
        <dbReference type="ARBA" id="ARBA00001970"/>
    </source>
</evidence>
<feature type="transmembrane region" description="Helical" evidence="14">
    <location>
        <begin position="95"/>
        <end position="115"/>
    </location>
</feature>
<evidence type="ECO:0000256" key="10">
    <source>
        <dbReference type="ARBA" id="ARBA00023004"/>
    </source>
</evidence>
<proteinExistence type="inferred from homology"/>
<dbReference type="InterPro" id="IPR016174">
    <property type="entry name" value="Di-haem_cyt_TM"/>
</dbReference>
<comment type="subcellular location">
    <subcellularLocation>
        <location evidence="2">Cell membrane</location>
        <topology evidence="2">Multi-pass membrane protein</topology>
    </subcellularLocation>
</comment>
<evidence type="ECO:0000313" key="17">
    <source>
        <dbReference type="Proteomes" id="UP001501588"/>
    </source>
</evidence>
<keyword evidence="17" id="KW-1185">Reference proteome</keyword>
<evidence type="ECO:0000256" key="9">
    <source>
        <dbReference type="ARBA" id="ARBA00022989"/>
    </source>
</evidence>
<keyword evidence="4" id="KW-1003">Cell membrane</keyword>
<dbReference type="RefSeq" id="WP_343896855.1">
    <property type="nucleotide sequence ID" value="NZ_BAAAFZ010000060.1"/>
</dbReference>
<keyword evidence="9 14" id="KW-1133">Transmembrane helix</keyword>